<accession>A0A6A2WEH8</accession>
<evidence type="ECO:0000313" key="10">
    <source>
        <dbReference type="Proteomes" id="UP000436088"/>
    </source>
</evidence>
<keyword evidence="3 6" id="KW-0863">Zinc-finger</keyword>
<keyword evidence="2" id="KW-0479">Metal-binding</keyword>
<dbReference type="InterPro" id="IPR013087">
    <property type="entry name" value="Znf_C2H2_type"/>
</dbReference>
<feature type="domain" description="C2H2-type" evidence="8">
    <location>
        <begin position="101"/>
        <end position="128"/>
    </location>
</feature>
<dbReference type="PROSITE" id="PS00028">
    <property type="entry name" value="ZINC_FINGER_C2H2_1"/>
    <property type="match status" value="1"/>
</dbReference>
<keyword evidence="5" id="KW-0539">Nucleus</keyword>
<evidence type="ECO:0000256" key="7">
    <source>
        <dbReference type="SAM" id="MobiDB-lite"/>
    </source>
</evidence>
<comment type="subcellular location">
    <subcellularLocation>
        <location evidence="1">Nucleus</location>
    </subcellularLocation>
</comment>
<name>A0A6A2WEH8_HIBSY</name>
<feature type="compositionally biased region" description="Polar residues" evidence="7">
    <location>
        <begin position="1"/>
        <end position="30"/>
    </location>
</feature>
<evidence type="ECO:0000256" key="5">
    <source>
        <dbReference type="ARBA" id="ARBA00023242"/>
    </source>
</evidence>
<dbReference type="PANTHER" id="PTHR47287:SF15">
    <property type="entry name" value="ZINC FINGER PROTEIN 3-LIKE"/>
    <property type="match status" value="1"/>
</dbReference>
<dbReference type="GO" id="GO:0009788">
    <property type="term" value="P:negative regulation of abscisic acid-activated signaling pathway"/>
    <property type="evidence" value="ECO:0007669"/>
    <property type="project" value="InterPro"/>
</dbReference>
<dbReference type="InterPro" id="IPR044246">
    <property type="entry name" value="ZFP3-like"/>
</dbReference>
<keyword evidence="4" id="KW-0862">Zinc</keyword>
<evidence type="ECO:0000256" key="3">
    <source>
        <dbReference type="ARBA" id="ARBA00022771"/>
    </source>
</evidence>
<dbReference type="EMBL" id="VEPZ02001762">
    <property type="protein sequence ID" value="KAE8656932.1"/>
    <property type="molecule type" value="Genomic_DNA"/>
</dbReference>
<dbReference type="GO" id="GO:0005634">
    <property type="term" value="C:nucleus"/>
    <property type="evidence" value="ECO:0007669"/>
    <property type="project" value="UniProtKB-SubCell"/>
</dbReference>
<dbReference type="PROSITE" id="PS50157">
    <property type="entry name" value="ZINC_FINGER_C2H2_2"/>
    <property type="match status" value="1"/>
</dbReference>
<evidence type="ECO:0000256" key="1">
    <source>
        <dbReference type="ARBA" id="ARBA00004123"/>
    </source>
</evidence>
<comment type="caution">
    <text evidence="9">The sequence shown here is derived from an EMBL/GenBank/DDBJ whole genome shotgun (WGS) entry which is preliminary data.</text>
</comment>
<proteinExistence type="predicted"/>
<evidence type="ECO:0000313" key="9">
    <source>
        <dbReference type="EMBL" id="KAE8656932.1"/>
    </source>
</evidence>
<dbReference type="PANTHER" id="PTHR47287">
    <property type="entry name" value="C2H2 AND C2HC ZINC FINGERS SUPERFAMILY PROTEIN"/>
    <property type="match status" value="1"/>
</dbReference>
<dbReference type="AlphaFoldDB" id="A0A6A2WEH8"/>
<evidence type="ECO:0000256" key="4">
    <source>
        <dbReference type="ARBA" id="ARBA00022833"/>
    </source>
</evidence>
<evidence type="ECO:0000256" key="2">
    <source>
        <dbReference type="ARBA" id="ARBA00022723"/>
    </source>
</evidence>
<keyword evidence="10" id="KW-1185">Reference proteome</keyword>
<dbReference type="GO" id="GO:0008270">
    <property type="term" value="F:zinc ion binding"/>
    <property type="evidence" value="ECO:0007669"/>
    <property type="project" value="UniProtKB-KW"/>
</dbReference>
<feature type="region of interest" description="Disordered" evidence="7">
    <location>
        <begin position="1"/>
        <end position="34"/>
    </location>
</feature>
<dbReference type="Gene3D" id="3.30.160.60">
    <property type="entry name" value="Classic Zinc Finger"/>
    <property type="match status" value="1"/>
</dbReference>
<evidence type="ECO:0000259" key="8">
    <source>
        <dbReference type="PROSITE" id="PS50157"/>
    </source>
</evidence>
<organism evidence="9 10">
    <name type="scientific">Hibiscus syriacus</name>
    <name type="common">Rose of Sharon</name>
    <dbReference type="NCBI Taxonomy" id="106335"/>
    <lineage>
        <taxon>Eukaryota</taxon>
        <taxon>Viridiplantae</taxon>
        <taxon>Streptophyta</taxon>
        <taxon>Embryophyta</taxon>
        <taxon>Tracheophyta</taxon>
        <taxon>Spermatophyta</taxon>
        <taxon>Magnoliopsida</taxon>
        <taxon>eudicotyledons</taxon>
        <taxon>Gunneridae</taxon>
        <taxon>Pentapetalae</taxon>
        <taxon>rosids</taxon>
        <taxon>malvids</taxon>
        <taxon>Malvales</taxon>
        <taxon>Malvaceae</taxon>
        <taxon>Malvoideae</taxon>
        <taxon>Hibiscus</taxon>
    </lineage>
</organism>
<evidence type="ECO:0000256" key="6">
    <source>
        <dbReference type="PROSITE-ProRule" id="PRU00042"/>
    </source>
</evidence>
<reference evidence="9" key="1">
    <citation type="submission" date="2019-09" db="EMBL/GenBank/DDBJ databases">
        <title>Draft genome information of white flower Hibiscus syriacus.</title>
        <authorList>
            <person name="Kim Y.-M."/>
        </authorList>
    </citation>
    <scope>NUCLEOTIDE SEQUENCE [LARGE SCALE GENOMIC DNA]</scope>
    <source>
        <strain evidence="9">YM2019G1</strain>
    </source>
</reference>
<sequence length="244" mass="27514">MTNTKMEPQKPSEPSLSETSTIISATNGSPSILRATMELETTHKEEEKQPQYKEEDDPVLDLRLSNQESSQELNFIDCFKVLDSSSDHDQDQGNETEPKAFSCNYCQRKFYNAQALGGHQNAHKRERTLAKRGHRIAGGGAAVRYYSMASLPLYSSNFYKSLGVQEHSMIHKPSFAPCRNGWSRRPVDRTRPIGNLLNRGGNDTVRFEDSVLPAMEGTGGFLWDTVKHFNSKKDELKLDLSLKL</sequence>
<dbReference type="Proteomes" id="UP000436088">
    <property type="component" value="Unassembled WGS sequence"/>
</dbReference>
<gene>
    <name evidence="9" type="ORF">F3Y22_tig00116997pilonHSYRG00633</name>
</gene>
<dbReference type="SUPFAM" id="SSF57667">
    <property type="entry name" value="beta-beta-alpha zinc fingers"/>
    <property type="match status" value="1"/>
</dbReference>
<protein>
    <recommendedName>
        <fullName evidence="8">C2H2-type domain-containing protein</fullName>
    </recommendedName>
</protein>
<dbReference type="InterPro" id="IPR036236">
    <property type="entry name" value="Znf_C2H2_sf"/>
</dbReference>